<evidence type="ECO:0000256" key="2">
    <source>
        <dbReference type="ARBA" id="ARBA00023002"/>
    </source>
</evidence>
<accession>A0A9P5B5P3</accession>
<sequence length="307" mass="33085">MGRHLFRDIVAAALKDQVKCRTAFCELGHLNSTPHQLHQNDRPPCFVGPPSSQAQPPTAIAFAQHGVTKLALADINQDALDVSAGSLKKQFPHVHILPVHLNVRDSTQVKEGIAKTIGEFGRLDIAVNNVGISGSGRKTHELEDDEWLGILDVNLQGVYRCQKEELDVMVNQEAKSSHGDLGHRVGRGRIINVGSMFAVVAPNNQDHTAYATAKHGIIGLTKADANSYGPLGIRINAICPGYVETPLLTSIISRDPDSPLAVDLTRTSLKRMATMKEVADAIVQLASPMNSYMQGASMICDGGFTSN</sequence>
<dbReference type="PRINTS" id="PR00081">
    <property type="entry name" value="GDHRDH"/>
</dbReference>
<proteinExistence type="inferred from homology"/>
<dbReference type="GO" id="GO:0016491">
    <property type="term" value="F:oxidoreductase activity"/>
    <property type="evidence" value="ECO:0007669"/>
    <property type="project" value="UniProtKB-KW"/>
</dbReference>
<dbReference type="Gene3D" id="3.40.50.720">
    <property type="entry name" value="NAD(P)-binding Rossmann-like Domain"/>
    <property type="match status" value="1"/>
</dbReference>
<keyword evidence="4" id="KW-1185">Reference proteome</keyword>
<dbReference type="Pfam" id="PF13561">
    <property type="entry name" value="adh_short_C2"/>
    <property type="match status" value="1"/>
</dbReference>
<dbReference type="EMBL" id="LUFC02001071">
    <property type="protein sequence ID" value="KAF4485707.1"/>
    <property type="molecule type" value="Genomic_DNA"/>
</dbReference>
<organism evidence="3 4">
    <name type="scientific">Fusarium agapanthi</name>
    <dbReference type="NCBI Taxonomy" id="1803897"/>
    <lineage>
        <taxon>Eukaryota</taxon>
        <taxon>Fungi</taxon>
        <taxon>Dikarya</taxon>
        <taxon>Ascomycota</taxon>
        <taxon>Pezizomycotina</taxon>
        <taxon>Sordariomycetes</taxon>
        <taxon>Hypocreomycetidae</taxon>
        <taxon>Hypocreales</taxon>
        <taxon>Nectriaceae</taxon>
        <taxon>Fusarium</taxon>
        <taxon>Fusarium fujikuroi species complex</taxon>
    </lineage>
</organism>
<dbReference type="OrthoDB" id="5840532at2759"/>
<dbReference type="CDD" id="cd05233">
    <property type="entry name" value="SDR_c"/>
    <property type="match status" value="1"/>
</dbReference>
<dbReference type="PANTHER" id="PTHR24321:SF12">
    <property type="entry name" value="SHORT-CHAIN DEHYDROGENASE_REDUCTASE FAMILY, PUTATIVE (AFU_ORTHOLOGUE AFUA_5G14340)-RELATED"/>
    <property type="match status" value="1"/>
</dbReference>
<evidence type="ECO:0000256" key="1">
    <source>
        <dbReference type="ARBA" id="ARBA00006484"/>
    </source>
</evidence>
<evidence type="ECO:0000313" key="4">
    <source>
        <dbReference type="Proteomes" id="UP000737391"/>
    </source>
</evidence>
<dbReference type="Proteomes" id="UP000737391">
    <property type="component" value="Unassembled WGS sequence"/>
</dbReference>
<dbReference type="InterPro" id="IPR002347">
    <property type="entry name" value="SDR_fam"/>
</dbReference>
<dbReference type="AlphaFoldDB" id="A0A9P5B5P3"/>
<dbReference type="PRINTS" id="PR00080">
    <property type="entry name" value="SDRFAMILY"/>
</dbReference>
<name>A0A9P5B5P3_9HYPO</name>
<comment type="similarity">
    <text evidence="1">Belongs to the short-chain dehydrogenases/reductases (SDR) family.</text>
</comment>
<comment type="caution">
    <text evidence="3">The sequence shown here is derived from an EMBL/GenBank/DDBJ whole genome shotgun (WGS) entry which is preliminary data.</text>
</comment>
<evidence type="ECO:0000313" key="3">
    <source>
        <dbReference type="EMBL" id="KAF4485707.1"/>
    </source>
</evidence>
<keyword evidence="2" id="KW-0560">Oxidoreductase</keyword>
<reference evidence="3" key="1">
    <citation type="submission" date="2020-01" db="EMBL/GenBank/DDBJ databases">
        <title>Identification and distribution of gene clusters putatively required for synthesis of sphingolipid metabolism inhibitors in phylogenetically diverse species of the filamentous fungus Fusarium.</title>
        <authorList>
            <person name="Kim H.-S."/>
            <person name="Busman M."/>
            <person name="Brown D.W."/>
            <person name="Divon H."/>
            <person name="Uhlig S."/>
            <person name="Proctor R.H."/>
        </authorList>
    </citation>
    <scope>NUCLEOTIDE SEQUENCE</scope>
    <source>
        <strain evidence="3">NRRL 31653</strain>
    </source>
</reference>
<gene>
    <name evidence="3" type="ORF">FAGAP_11440</name>
</gene>
<protein>
    <submittedName>
        <fullName evidence="3">Dehydrogenase</fullName>
    </submittedName>
</protein>
<dbReference type="SUPFAM" id="SSF51735">
    <property type="entry name" value="NAD(P)-binding Rossmann-fold domains"/>
    <property type="match status" value="1"/>
</dbReference>
<dbReference type="InterPro" id="IPR036291">
    <property type="entry name" value="NAD(P)-bd_dom_sf"/>
</dbReference>
<dbReference type="PANTHER" id="PTHR24321">
    <property type="entry name" value="DEHYDROGENASES, SHORT CHAIN"/>
    <property type="match status" value="1"/>
</dbReference>